<feature type="transmembrane region" description="Helical" evidence="1">
    <location>
        <begin position="62"/>
        <end position="81"/>
    </location>
</feature>
<evidence type="ECO:0008006" key="6">
    <source>
        <dbReference type="Google" id="ProtNLM"/>
    </source>
</evidence>
<evidence type="ECO:0000313" key="5">
    <source>
        <dbReference type="Proteomes" id="UP000183039"/>
    </source>
</evidence>
<dbReference type="EMBL" id="CP013614">
    <property type="protein sequence ID" value="ALS00082.1"/>
    <property type="molecule type" value="Genomic_DNA"/>
</dbReference>
<reference evidence="3 5" key="1">
    <citation type="submission" date="2014-12" db="EMBL/GenBank/DDBJ databases">
        <title>Draft genome sequences of 29 type strains of Enterococci.</title>
        <authorList>
            <person name="Zhong Z."/>
            <person name="Sun Z."/>
            <person name="Liu W."/>
            <person name="Zhang W."/>
            <person name="Zhang H."/>
        </authorList>
    </citation>
    <scope>NUCLEOTIDE SEQUENCE [LARGE SCALE GENOMIC DNA]</scope>
    <source>
        <strain evidence="3 5">DSM 22801</strain>
    </source>
</reference>
<keyword evidence="1" id="KW-1133">Transmembrane helix</keyword>
<dbReference type="Proteomes" id="UP000065511">
    <property type="component" value="Chromosome"/>
</dbReference>
<reference evidence="2 4" key="2">
    <citation type="submission" date="2015-12" db="EMBL/GenBank/DDBJ databases">
        <authorList>
            <person name="Lauer A."/>
            <person name="Humrighouse B."/>
            <person name="Loparev V."/>
            <person name="Shewmaker P.L."/>
            <person name="Whitney A.M."/>
            <person name="McLaughlin R.W."/>
        </authorList>
    </citation>
    <scope>NUCLEOTIDE SEQUENCE [LARGE SCALE GENOMIC DNA]</scope>
    <source>
        <strain evidence="2 4">LMG 23085</strain>
    </source>
</reference>
<dbReference type="EMBL" id="JXLC01000017">
    <property type="protein sequence ID" value="OJG90991.1"/>
    <property type="molecule type" value="Genomic_DNA"/>
</dbReference>
<keyword evidence="1" id="KW-0812">Transmembrane</keyword>
<evidence type="ECO:0000256" key="1">
    <source>
        <dbReference type="SAM" id="Phobius"/>
    </source>
</evidence>
<dbReference type="AlphaFoldDB" id="A0A0S3K773"/>
<proteinExistence type="predicted"/>
<sequence length="90" mass="10286">MTKIIFLSASVLFLAVGLIMTHYLEKKKWLPNRWVIGCSVFLIALIPTLLFPTMPEFIKQTIYGISGLLAVIFFESSRLLAEQNRRGQNQ</sequence>
<accession>A0A0S3K773</accession>
<dbReference type="KEGG" id="ess:ATZ33_01390"/>
<evidence type="ECO:0000313" key="3">
    <source>
        <dbReference type="EMBL" id="OJG90991.1"/>
    </source>
</evidence>
<protein>
    <recommendedName>
        <fullName evidence="6">Holin</fullName>
    </recommendedName>
</protein>
<dbReference type="Proteomes" id="UP000183039">
    <property type="component" value="Unassembled WGS sequence"/>
</dbReference>
<gene>
    <name evidence="2" type="ORF">ATZ33_01390</name>
    <name evidence="3" type="ORF">RV15_GL000987</name>
</gene>
<feature type="transmembrane region" description="Helical" evidence="1">
    <location>
        <begin position="31"/>
        <end position="50"/>
    </location>
</feature>
<dbReference type="OrthoDB" id="2156743at2"/>
<dbReference type="RefSeq" id="WP_071878285.1">
    <property type="nucleotide sequence ID" value="NZ_JXLC01000017.1"/>
</dbReference>
<organism evidence="3 5">
    <name type="scientific">Enterococcus silesiacus</name>
    <dbReference type="NCBI Taxonomy" id="332949"/>
    <lineage>
        <taxon>Bacteria</taxon>
        <taxon>Bacillati</taxon>
        <taxon>Bacillota</taxon>
        <taxon>Bacilli</taxon>
        <taxon>Lactobacillales</taxon>
        <taxon>Enterococcaceae</taxon>
        <taxon>Enterococcus</taxon>
    </lineage>
</organism>
<name>A0A0S3K773_9ENTE</name>
<evidence type="ECO:0000313" key="4">
    <source>
        <dbReference type="Proteomes" id="UP000065511"/>
    </source>
</evidence>
<keyword evidence="4" id="KW-1185">Reference proteome</keyword>
<keyword evidence="1" id="KW-0472">Membrane</keyword>
<evidence type="ECO:0000313" key="2">
    <source>
        <dbReference type="EMBL" id="ALS00082.1"/>
    </source>
</evidence>
<feature type="transmembrane region" description="Helical" evidence="1">
    <location>
        <begin position="6"/>
        <end position="24"/>
    </location>
</feature>